<feature type="region of interest" description="Disordered" evidence="1">
    <location>
        <begin position="130"/>
        <end position="149"/>
    </location>
</feature>
<organism evidence="3 4">
    <name type="scientific">Panagrolaimus davidi</name>
    <dbReference type="NCBI Taxonomy" id="227884"/>
    <lineage>
        <taxon>Eukaryota</taxon>
        <taxon>Metazoa</taxon>
        <taxon>Ecdysozoa</taxon>
        <taxon>Nematoda</taxon>
        <taxon>Chromadorea</taxon>
        <taxon>Rhabditida</taxon>
        <taxon>Tylenchina</taxon>
        <taxon>Panagrolaimomorpha</taxon>
        <taxon>Panagrolaimoidea</taxon>
        <taxon>Panagrolaimidae</taxon>
        <taxon>Panagrolaimus</taxon>
    </lineage>
</organism>
<keyword evidence="2" id="KW-0732">Signal</keyword>
<accession>A0A914PYE3</accession>
<feature type="chain" id="PRO_5037962015" evidence="2">
    <location>
        <begin position="17"/>
        <end position="149"/>
    </location>
</feature>
<evidence type="ECO:0000256" key="1">
    <source>
        <dbReference type="SAM" id="MobiDB-lite"/>
    </source>
</evidence>
<dbReference type="WBParaSite" id="PDA_v2.g19876.t1">
    <property type="protein sequence ID" value="PDA_v2.g19876.t1"/>
    <property type="gene ID" value="PDA_v2.g19876"/>
</dbReference>
<feature type="signal peptide" evidence="2">
    <location>
        <begin position="1"/>
        <end position="16"/>
    </location>
</feature>
<evidence type="ECO:0000256" key="2">
    <source>
        <dbReference type="SAM" id="SignalP"/>
    </source>
</evidence>
<dbReference type="AlphaFoldDB" id="A0A914PYE3"/>
<dbReference type="Proteomes" id="UP000887578">
    <property type="component" value="Unplaced"/>
</dbReference>
<evidence type="ECO:0000313" key="4">
    <source>
        <dbReference type="WBParaSite" id="PDA_v2.g19876.t1"/>
    </source>
</evidence>
<sequence>MKVLFALIFIIIPAFCSDEDLFLFSPKKLAEVCKVTEKFNLINERTAPLNLESKEIIASCFNDIMNCQLREEQKHWENTFLVNHGWKIIVSLSVTLTISVTISIRQYFVIKNSQKQNLSVNQKQVIEVKESSKDLEGGENKEIKDKATK</sequence>
<keyword evidence="3" id="KW-1185">Reference proteome</keyword>
<protein>
    <submittedName>
        <fullName evidence="4">Uncharacterized protein</fullName>
    </submittedName>
</protein>
<evidence type="ECO:0000313" key="3">
    <source>
        <dbReference type="Proteomes" id="UP000887578"/>
    </source>
</evidence>
<name>A0A914PYE3_9BILA</name>
<proteinExistence type="predicted"/>
<reference evidence="4" key="1">
    <citation type="submission" date="2022-11" db="UniProtKB">
        <authorList>
            <consortium name="WormBaseParasite"/>
        </authorList>
    </citation>
    <scope>IDENTIFICATION</scope>
</reference>